<sequence>MTSADSAFKKKELIFLSVLALVAMTLITVAVIPSLKNSVKEALIPDKRTVLAKVSGKLSAEGPKLVILKIRTQDTINLEVYTLEDDGSMNLLTKLPLYSTRDGYFHLQGSATNLAVTDVDKDGTLEIVAPTYDEQMVPRLNIFRFNEESRSFDRATAPEGFEH</sequence>
<feature type="transmembrane region" description="Helical" evidence="1">
    <location>
        <begin position="12"/>
        <end position="35"/>
    </location>
</feature>
<evidence type="ECO:0008006" key="4">
    <source>
        <dbReference type="Google" id="ProtNLM"/>
    </source>
</evidence>
<protein>
    <recommendedName>
        <fullName evidence="4">VCBS repeat-containing protein</fullName>
    </recommendedName>
</protein>
<reference evidence="2" key="1">
    <citation type="submission" date="2022-03" db="EMBL/GenBank/DDBJ databases">
        <title>Genome Identification and Characterization of new species Bdellovibrio reynosense LBG001 sp. nov. from a Mexico soil sample.</title>
        <authorList>
            <person name="Camilli A."/>
            <person name="Ajao Y."/>
            <person name="Guo X."/>
        </authorList>
    </citation>
    <scope>NUCLEOTIDE SEQUENCE</scope>
    <source>
        <strain evidence="2">LBG001</strain>
    </source>
</reference>
<gene>
    <name evidence="2" type="ORF">MNR06_11290</name>
</gene>
<keyword evidence="1" id="KW-0472">Membrane</keyword>
<name>A0ABY4C5X3_9BACT</name>
<keyword evidence="1" id="KW-1133">Transmembrane helix</keyword>
<keyword evidence="1" id="KW-0812">Transmembrane</keyword>
<accession>A0ABY4C5X3</accession>
<evidence type="ECO:0000313" key="2">
    <source>
        <dbReference type="EMBL" id="UOF00285.1"/>
    </source>
</evidence>
<organism evidence="2 3">
    <name type="scientific">Bdellovibrio reynosensis</name>
    <dbReference type="NCBI Taxonomy" id="2835041"/>
    <lineage>
        <taxon>Bacteria</taxon>
        <taxon>Pseudomonadati</taxon>
        <taxon>Bdellovibrionota</taxon>
        <taxon>Bdellovibrionia</taxon>
        <taxon>Bdellovibrionales</taxon>
        <taxon>Pseudobdellovibrionaceae</taxon>
        <taxon>Bdellovibrio</taxon>
    </lineage>
</organism>
<dbReference type="EMBL" id="CP093442">
    <property type="protein sequence ID" value="UOF00285.1"/>
    <property type="molecule type" value="Genomic_DNA"/>
</dbReference>
<proteinExistence type="predicted"/>
<dbReference type="Proteomes" id="UP000830116">
    <property type="component" value="Chromosome"/>
</dbReference>
<keyword evidence="3" id="KW-1185">Reference proteome</keyword>
<dbReference type="RefSeq" id="WP_243536089.1">
    <property type="nucleotide sequence ID" value="NZ_CP093442.1"/>
</dbReference>
<evidence type="ECO:0000256" key="1">
    <source>
        <dbReference type="SAM" id="Phobius"/>
    </source>
</evidence>
<evidence type="ECO:0000313" key="3">
    <source>
        <dbReference type="Proteomes" id="UP000830116"/>
    </source>
</evidence>